<dbReference type="GeneID" id="83206625"/>
<dbReference type="RefSeq" id="XP_058325889.1">
    <property type="nucleotide sequence ID" value="XM_058479321.1"/>
</dbReference>
<accession>A0A9W9NBY5</accession>
<evidence type="ECO:0000313" key="2">
    <source>
        <dbReference type="EMBL" id="KAJ5217018.1"/>
    </source>
</evidence>
<feature type="region of interest" description="Disordered" evidence="1">
    <location>
        <begin position="1"/>
        <end position="67"/>
    </location>
</feature>
<dbReference type="OrthoDB" id="2279190at2759"/>
<dbReference type="EMBL" id="JAPQKS010000008">
    <property type="protein sequence ID" value="KAJ5217018.1"/>
    <property type="molecule type" value="Genomic_DNA"/>
</dbReference>
<evidence type="ECO:0000256" key="1">
    <source>
        <dbReference type="SAM" id="MobiDB-lite"/>
    </source>
</evidence>
<gene>
    <name evidence="2" type="ORF">N7468_010026</name>
</gene>
<reference evidence="2" key="1">
    <citation type="submission" date="2022-11" db="EMBL/GenBank/DDBJ databases">
        <authorList>
            <person name="Petersen C."/>
        </authorList>
    </citation>
    <scope>NUCLEOTIDE SEQUENCE</scope>
    <source>
        <strain evidence="2">IBT 19713</strain>
    </source>
</reference>
<reference evidence="2" key="2">
    <citation type="journal article" date="2023" name="IMA Fungus">
        <title>Comparative genomic study of the Penicillium genus elucidates a diverse pangenome and 15 lateral gene transfer events.</title>
        <authorList>
            <person name="Petersen C."/>
            <person name="Sorensen T."/>
            <person name="Nielsen M.R."/>
            <person name="Sondergaard T.E."/>
            <person name="Sorensen J.L."/>
            <person name="Fitzpatrick D.A."/>
            <person name="Frisvad J.C."/>
            <person name="Nielsen K.L."/>
        </authorList>
    </citation>
    <scope>NUCLEOTIDE SEQUENCE</scope>
    <source>
        <strain evidence="2">IBT 19713</strain>
    </source>
</reference>
<dbReference type="AlphaFoldDB" id="A0A9W9NBY5"/>
<name>A0A9W9NBY5_9EURO</name>
<keyword evidence="3" id="KW-1185">Reference proteome</keyword>
<comment type="caution">
    <text evidence="2">The sequence shown here is derived from an EMBL/GenBank/DDBJ whole genome shotgun (WGS) entry which is preliminary data.</text>
</comment>
<protein>
    <submittedName>
        <fullName evidence="2">Uncharacterized protein</fullName>
    </submittedName>
</protein>
<dbReference type="Proteomes" id="UP001150941">
    <property type="component" value="Unassembled WGS sequence"/>
</dbReference>
<proteinExistence type="predicted"/>
<evidence type="ECO:0000313" key="3">
    <source>
        <dbReference type="Proteomes" id="UP001150941"/>
    </source>
</evidence>
<organism evidence="2 3">
    <name type="scientific">Penicillium chermesinum</name>
    <dbReference type="NCBI Taxonomy" id="63820"/>
    <lineage>
        <taxon>Eukaryota</taxon>
        <taxon>Fungi</taxon>
        <taxon>Dikarya</taxon>
        <taxon>Ascomycota</taxon>
        <taxon>Pezizomycotina</taxon>
        <taxon>Eurotiomycetes</taxon>
        <taxon>Eurotiomycetidae</taxon>
        <taxon>Eurotiales</taxon>
        <taxon>Aspergillaceae</taxon>
        <taxon>Penicillium</taxon>
    </lineage>
</organism>
<sequence>MADSVRIPPADIYPSPPSTPTDQRPVGGRKPKGDEGNGLVPKSGDLTKGALPNSGMEAPGASLPEDEKSSLKIKIHLNLHAKVRLDLDAQIYGDVVIGLL</sequence>